<organism evidence="1 2">
    <name type="scientific">Halogranum tailed virus 1</name>
    <dbReference type="NCBI Taxonomy" id="1273749"/>
    <lineage>
        <taxon>Viruses</taxon>
        <taxon>Duplodnaviria</taxon>
        <taxon>Heunggongvirae</taxon>
        <taxon>Uroviricota</taxon>
        <taxon>Caudoviricetes</taxon>
        <taxon>Thumleimavirales</taxon>
        <taxon>Halomagnusviridae</taxon>
        <taxon>Hagravirus</taxon>
        <taxon>Hagravirus capitaneum</taxon>
        <taxon>Hagravirus HGTV1</taxon>
    </lineage>
</organism>
<proteinExistence type="predicted"/>
<accession>R4T700</accession>
<reference evidence="1 2" key="1">
    <citation type="submission" date="2012-12" db="EMBL/GenBank/DDBJ databases">
        <authorList>
            <person name="Sencilo A."/>
            <person name="Jacobs-Sera D."/>
            <person name="Russell D.A."/>
            <person name="Ko C."/>
            <person name="Atanasova N."/>
            <person name="Osterlund E."/>
            <person name="Oksanen H.M."/>
            <person name="Bamford D.H."/>
            <person name="Hatfull G.F."/>
            <person name="Roine E."/>
            <person name="Hendrix R.W."/>
        </authorList>
    </citation>
    <scope>NUCLEOTIDE SEQUENCE [LARGE SCALE GENOMIC DNA]</scope>
</reference>
<keyword evidence="2" id="KW-1185">Reference proteome</keyword>
<dbReference type="Proteomes" id="UP000202786">
    <property type="component" value="Segment"/>
</dbReference>
<evidence type="ECO:0000313" key="2">
    <source>
        <dbReference type="Proteomes" id="UP000202786"/>
    </source>
</evidence>
<dbReference type="EMBL" id="KC292026">
    <property type="protein sequence ID" value="AGM11489.1"/>
    <property type="molecule type" value="Genomic_DNA"/>
</dbReference>
<gene>
    <name evidence="1" type="primary">192</name>
    <name evidence="1" type="ORF">HGTV1_192</name>
</gene>
<name>R4T700_9CAUD</name>
<dbReference type="RefSeq" id="YP_008059367.1">
    <property type="nucleotide sequence ID" value="NC_021328.1"/>
</dbReference>
<sequence>MRVRKEREAWRTYDFGVYGGKPVALQQKWALYSVKEQETKPAHRGRNIAISTDLEAFPTDEWRVVDMRELVDYDFLDS</sequence>
<dbReference type="KEGG" id="vg:16194070"/>
<protein>
    <submittedName>
        <fullName evidence="1">Uncharacterized protein</fullName>
    </submittedName>
</protein>
<dbReference type="GeneID" id="16194070"/>
<evidence type="ECO:0000313" key="1">
    <source>
        <dbReference type="EMBL" id="AGM11489.1"/>
    </source>
</evidence>